<comment type="caution">
    <text evidence="9">The sequence shown here is derived from an EMBL/GenBank/DDBJ whole genome shotgun (WGS) entry which is preliminary data.</text>
</comment>
<keyword evidence="3 7" id="KW-1003">Cell membrane</keyword>
<dbReference type="GO" id="GO:0016746">
    <property type="term" value="F:acyltransferase activity"/>
    <property type="evidence" value="ECO:0007669"/>
    <property type="project" value="UniProtKB-KW"/>
</dbReference>
<comment type="similarity">
    <text evidence="2 7">Belongs to the membrane-bound acyltransferase family.</text>
</comment>
<keyword evidence="7" id="KW-0808">Transferase</keyword>
<feature type="transmembrane region" description="Helical" evidence="8">
    <location>
        <begin position="47"/>
        <end position="66"/>
    </location>
</feature>
<dbReference type="PANTHER" id="PTHR13285">
    <property type="entry name" value="ACYLTRANSFERASE"/>
    <property type="match status" value="1"/>
</dbReference>
<dbReference type="InterPro" id="IPR004299">
    <property type="entry name" value="MBOAT_fam"/>
</dbReference>
<dbReference type="InterPro" id="IPR051085">
    <property type="entry name" value="MB_O-acyltransferase"/>
</dbReference>
<reference evidence="9" key="2">
    <citation type="submission" date="2021-04" db="EMBL/GenBank/DDBJ databases">
        <authorList>
            <person name="Gilroy R."/>
        </authorList>
    </citation>
    <scope>NUCLEOTIDE SEQUENCE</scope>
    <source>
        <strain evidence="9">CHK193-4272</strain>
    </source>
</reference>
<dbReference type="GO" id="GO:0005886">
    <property type="term" value="C:plasma membrane"/>
    <property type="evidence" value="ECO:0007669"/>
    <property type="project" value="UniProtKB-SubCell"/>
</dbReference>
<accession>A0A9D1PHD1</accession>
<feature type="transmembrane region" description="Helical" evidence="8">
    <location>
        <begin position="390"/>
        <end position="409"/>
    </location>
</feature>
<dbReference type="Pfam" id="PF03062">
    <property type="entry name" value="MBOAT"/>
    <property type="match status" value="1"/>
</dbReference>
<evidence type="ECO:0000256" key="7">
    <source>
        <dbReference type="PIRNR" id="PIRNR016636"/>
    </source>
</evidence>
<name>A0A9D1PHD1_9FIRM</name>
<dbReference type="EMBL" id="DXIE01000028">
    <property type="protein sequence ID" value="HIV62057.1"/>
    <property type="molecule type" value="Genomic_DNA"/>
</dbReference>
<feature type="transmembrane region" description="Helical" evidence="8">
    <location>
        <begin position="141"/>
        <end position="160"/>
    </location>
</feature>
<gene>
    <name evidence="9" type="ORF">H9746_04305</name>
</gene>
<dbReference type="InterPro" id="IPR024194">
    <property type="entry name" value="Ac/AlaTfrase_AlgI/DltB"/>
</dbReference>
<sequence>MVFSSMTFLFAYLPITLALYFICPLWLRNPMLLIANLIFYGWGEPKYIIIMFASIMIDYIHGFLIEKYRSNDKLARKFVASSVIFNLALLFFFKYWDFLASQFGLPVLGVPLPLGISFYTFQTMSYSIDVYRGEAQRQTNLIKFGVFVTLFPQLIAGPIVRYKDIADQLTEGVKTIIKDVSEGAKLFTVGLCKKVLLANSIGKLWEVLQTNPDLSVVGAWLGAIAFSFQIYFDFAGYSDMACGLGRMLGFTFPQNFNYPYIAKSITDFWRRWHMTLGSWFREYVYIPLGGNRVNGFRKYFNIMVVWALTGFWHGADWNFIVWGIYFGVLLILEKQIFMKFLPKLPAFIQHIYTLILIVISMAIFATPQYFIEYLSKMFGNAPLFNAMTEYYLISYLPTFIILIIAATPLPKKLFNKLPEKARDSLSTILMVCGIAMTISFLVSDSYNPFLYFRF</sequence>
<feature type="transmembrane region" description="Helical" evidence="8">
    <location>
        <begin position="319"/>
        <end position="338"/>
    </location>
</feature>
<proteinExistence type="inferred from homology"/>
<dbReference type="Proteomes" id="UP000886808">
    <property type="component" value="Unassembled WGS sequence"/>
</dbReference>
<dbReference type="PANTHER" id="PTHR13285:SF18">
    <property type="entry name" value="PROTEIN-CYSTEINE N-PALMITOYLTRANSFERASE RASP"/>
    <property type="match status" value="1"/>
</dbReference>
<evidence type="ECO:0000313" key="9">
    <source>
        <dbReference type="EMBL" id="HIV62057.1"/>
    </source>
</evidence>
<feature type="transmembrane region" description="Helical" evidence="8">
    <location>
        <begin position="7"/>
        <end position="27"/>
    </location>
</feature>
<evidence type="ECO:0000256" key="5">
    <source>
        <dbReference type="ARBA" id="ARBA00022989"/>
    </source>
</evidence>
<reference evidence="9" key="1">
    <citation type="journal article" date="2021" name="PeerJ">
        <title>Extensive microbial diversity within the chicken gut microbiome revealed by metagenomics and culture.</title>
        <authorList>
            <person name="Gilroy R."/>
            <person name="Ravi A."/>
            <person name="Getino M."/>
            <person name="Pursley I."/>
            <person name="Horton D.L."/>
            <person name="Alikhan N.F."/>
            <person name="Baker D."/>
            <person name="Gharbi K."/>
            <person name="Hall N."/>
            <person name="Watson M."/>
            <person name="Adriaenssens E.M."/>
            <person name="Foster-Nyarko E."/>
            <person name="Jarju S."/>
            <person name="Secka A."/>
            <person name="Antonio M."/>
            <person name="Oren A."/>
            <person name="Chaudhuri R.R."/>
            <person name="La Ragione R."/>
            <person name="Hildebrand F."/>
            <person name="Pallen M.J."/>
        </authorList>
    </citation>
    <scope>NUCLEOTIDE SEQUENCE</scope>
    <source>
        <strain evidence="9">CHK193-4272</strain>
    </source>
</reference>
<feature type="transmembrane region" description="Helical" evidence="8">
    <location>
        <begin position="78"/>
        <end position="96"/>
    </location>
</feature>
<evidence type="ECO:0000256" key="8">
    <source>
        <dbReference type="SAM" id="Phobius"/>
    </source>
</evidence>
<protein>
    <submittedName>
        <fullName evidence="9">MBOAT family protein</fullName>
    </submittedName>
</protein>
<dbReference type="GO" id="GO:0042121">
    <property type="term" value="P:alginic acid biosynthetic process"/>
    <property type="evidence" value="ECO:0007669"/>
    <property type="project" value="InterPro"/>
</dbReference>
<feature type="transmembrane region" description="Helical" evidence="8">
    <location>
        <begin position="214"/>
        <end position="232"/>
    </location>
</feature>
<keyword evidence="7" id="KW-0012">Acyltransferase</keyword>
<dbReference type="AlphaFoldDB" id="A0A9D1PHD1"/>
<keyword evidence="4 8" id="KW-0812">Transmembrane</keyword>
<feature type="transmembrane region" description="Helical" evidence="8">
    <location>
        <begin position="350"/>
        <end position="370"/>
    </location>
</feature>
<evidence type="ECO:0000256" key="1">
    <source>
        <dbReference type="ARBA" id="ARBA00004651"/>
    </source>
</evidence>
<organism evidence="9 10">
    <name type="scientific">Candidatus Butyricicoccus avistercoris</name>
    <dbReference type="NCBI Taxonomy" id="2838518"/>
    <lineage>
        <taxon>Bacteria</taxon>
        <taxon>Bacillati</taxon>
        <taxon>Bacillota</taxon>
        <taxon>Clostridia</taxon>
        <taxon>Eubacteriales</taxon>
        <taxon>Butyricicoccaceae</taxon>
        <taxon>Butyricicoccus</taxon>
    </lineage>
</organism>
<evidence type="ECO:0000256" key="6">
    <source>
        <dbReference type="ARBA" id="ARBA00023136"/>
    </source>
</evidence>
<comment type="subcellular location">
    <subcellularLocation>
        <location evidence="1">Cell membrane</location>
        <topology evidence="1">Multi-pass membrane protein</topology>
    </subcellularLocation>
</comment>
<dbReference type="PIRSF" id="PIRSF016636">
    <property type="entry name" value="AlgI_DltB"/>
    <property type="match status" value="1"/>
</dbReference>
<evidence type="ECO:0000256" key="3">
    <source>
        <dbReference type="ARBA" id="ARBA00022475"/>
    </source>
</evidence>
<keyword evidence="6 7" id="KW-0472">Membrane</keyword>
<keyword evidence="5 8" id="KW-1133">Transmembrane helix</keyword>
<dbReference type="InterPro" id="IPR028362">
    <property type="entry name" value="AlgI"/>
</dbReference>
<evidence type="ECO:0000256" key="2">
    <source>
        <dbReference type="ARBA" id="ARBA00010323"/>
    </source>
</evidence>
<feature type="transmembrane region" description="Helical" evidence="8">
    <location>
        <begin position="421"/>
        <end position="442"/>
    </location>
</feature>
<feature type="transmembrane region" description="Helical" evidence="8">
    <location>
        <begin position="102"/>
        <end position="121"/>
    </location>
</feature>
<dbReference type="PIRSF" id="PIRSF500217">
    <property type="entry name" value="AlgI"/>
    <property type="match status" value="1"/>
</dbReference>
<evidence type="ECO:0000256" key="4">
    <source>
        <dbReference type="ARBA" id="ARBA00022692"/>
    </source>
</evidence>
<evidence type="ECO:0000313" key="10">
    <source>
        <dbReference type="Proteomes" id="UP000886808"/>
    </source>
</evidence>